<sequence>MKKQGNIEFENSSGNVFDDLGIDNAEELQARGMVGFHVVELLKRKDMKQREIAELLGIKQTEVSHLLNGHFSRFTVDKLLDFLKRMNQKITIQISPHKQGEPYHNVAFDA</sequence>
<reference evidence="2 3" key="1">
    <citation type="submission" date="2016-12" db="EMBL/GenBank/DDBJ databases">
        <authorList>
            <person name="Song W.-J."/>
            <person name="Kurnit D.M."/>
        </authorList>
    </citation>
    <scope>NUCLEOTIDE SEQUENCE [LARGE SCALE GENOMIC DNA]</scope>
    <source>
        <strain evidence="2 3">ATCC 49181</strain>
    </source>
</reference>
<dbReference type="SUPFAM" id="SSF47413">
    <property type="entry name" value="lambda repressor-like DNA-binding domains"/>
    <property type="match status" value="1"/>
</dbReference>
<dbReference type="GO" id="GO:0003677">
    <property type="term" value="F:DNA binding"/>
    <property type="evidence" value="ECO:0007669"/>
    <property type="project" value="UniProtKB-KW"/>
</dbReference>
<dbReference type="EMBL" id="FSRO01000002">
    <property type="protein sequence ID" value="SIO49345.1"/>
    <property type="molecule type" value="Genomic_DNA"/>
</dbReference>
<dbReference type="PROSITE" id="PS50943">
    <property type="entry name" value="HTH_CROC1"/>
    <property type="match status" value="1"/>
</dbReference>
<dbReference type="Pfam" id="PF13744">
    <property type="entry name" value="HTH_37"/>
    <property type="match status" value="1"/>
</dbReference>
<evidence type="ECO:0000313" key="2">
    <source>
        <dbReference type="EMBL" id="SIO49345.1"/>
    </source>
</evidence>
<dbReference type="InterPro" id="IPR039554">
    <property type="entry name" value="HigA2-like_HTH"/>
</dbReference>
<keyword evidence="2" id="KW-0238">DNA-binding</keyword>
<protein>
    <submittedName>
        <fullName evidence="2">Predicted DNA-binding protein, contains XRE-type HTH domain</fullName>
    </submittedName>
</protein>
<proteinExistence type="predicted"/>
<dbReference type="Proteomes" id="UP000185062">
    <property type="component" value="Unassembled WGS sequence"/>
</dbReference>
<accession>A0A1N6JYC2</accession>
<dbReference type="SMART" id="SM00530">
    <property type="entry name" value="HTH_XRE"/>
    <property type="match status" value="1"/>
</dbReference>
<dbReference type="AlphaFoldDB" id="A0A1N6JYC2"/>
<feature type="domain" description="HTH cro/C1-type" evidence="1">
    <location>
        <begin position="38"/>
        <end position="93"/>
    </location>
</feature>
<evidence type="ECO:0000259" key="1">
    <source>
        <dbReference type="PROSITE" id="PS50943"/>
    </source>
</evidence>
<evidence type="ECO:0000313" key="3">
    <source>
        <dbReference type="Proteomes" id="UP000185062"/>
    </source>
</evidence>
<dbReference type="STRING" id="44575.SAMN05216419_10923"/>
<name>A0A1N6JYC2_9PROT</name>
<dbReference type="InterPro" id="IPR001387">
    <property type="entry name" value="Cro/C1-type_HTH"/>
</dbReference>
<dbReference type="Gene3D" id="1.10.260.40">
    <property type="entry name" value="lambda repressor-like DNA-binding domains"/>
    <property type="match status" value="1"/>
</dbReference>
<dbReference type="RefSeq" id="WP_028462532.1">
    <property type="nucleotide sequence ID" value="NZ_FSRO01000002.1"/>
</dbReference>
<dbReference type="InterPro" id="IPR010982">
    <property type="entry name" value="Lambda_DNA-bd_dom_sf"/>
</dbReference>
<organism evidence="2 3">
    <name type="scientific">Nitrosomonas cryotolerans ATCC 49181</name>
    <dbReference type="NCBI Taxonomy" id="1131553"/>
    <lineage>
        <taxon>Bacteria</taxon>
        <taxon>Pseudomonadati</taxon>
        <taxon>Pseudomonadota</taxon>
        <taxon>Betaproteobacteria</taxon>
        <taxon>Nitrosomonadales</taxon>
        <taxon>Nitrosomonadaceae</taxon>
        <taxon>Nitrosomonas</taxon>
    </lineage>
</organism>
<dbReference type="eggNOG" id="COG5606">
    <property type="taxonomic scope" value="Bacteria"/>
</dbReference>
<dbReference type="CDD" id="cd00093">
    <property type="entry name" value="HTH_XRE"/>
    <property type="match status" value="1"/>
</dbReference>
<keyword evidence="3" id="KW-1185">Reference proteome</keyword>
<gene>
    <name evidence="2" type="ORF">SAMN02743940_0046</name>
</gene>